<keyword evidence="2" id="KW-0479">Metal-binding</keyword>
<dbReference type="EMBL" id="JXCL01000007">
    <property type="protein sequence ID" value="KIL23780.1"/>
    <property type="molecule type" value="Genomic_DNA"/>
</dbReference>
<dbReference type="CDD" id="cd09725">
    <property type="entry name" value="Cas2_I_II_III"/>
    <property type="match status" value="1"/>
</dbReference>
<accession>A0AB34R3D9</accession>
<proteinExistence type="predicted"/>
<dbReference type="GO" id="GO:0004521">
    <property type="term" value="F:RNA endonuclease activity"/>
    <property type="evidence" value="ECO:0007669"/>
    <property type="project" value="InterPro"/>
</dbReference>
<gene>
    <name evidence="7" type="ORF">B4127_2713</name>
</gene>
<dbReference type="InterPro" id="IPR021127">
    <property type="entry name" value="CRISPR_associated_Cas2"/>
</dbReference>
<evidence type="ECO:0000256" key="1">
    <source>
        <dbReference type="ARBA" id="ARBA00022722"/>
    </source>
</evidence>
<evidence type="ECO:0000256" key="3">
    <source>
        <dbReference type="ARBA" id="ARBA00022759"/>
    </source>
</evidence>
<protein>
    <submittedName>
        <fullName evidence="7">Uncharacterized protein</fullName>
    </submittedName>
</protein>
<dbReference type="AlphaFoldDB" id="A0AB34R3D9"/>
<keyword evidence="4" id="KW-0378">Hydrolase</keyword>
<dbReference type="Gene3D" id="3.30.70.240">
    <property type="match status" value="1"/>
</dbReference>
<keyword evidence="5" id="KW-0460">Magnesium</keyword>
<evidence type="ECO:0000313" key="8">
    <source>
        <dbReference type="Proteomes" id="UP000031978"/>
    </source>
</evidence>
<evidence type="ECO:0000256" key="2">
    <source>
        <dbReference type="ARBA" id="ARBA00022723"/>
    </source>
</evidence>
<dbReference type="Proteomes" id="UP000031978">
    <property type="component" value="Unassembled WGS sequence"/>
</dbReference>
<organism evidence="7 8">
    <name type="scientific">Bacillus pumilus</name>
    <name type="common">Bacillus mesentericus</name>
    <dbReference type="NCBI Taxonomy" id="1408"/>
    <lineage>
        <taxon>Bacteria</taxon>
        <taxon>Bacillati</taxon>
        <taxon>Bacillota</taxon>
        <taxon>Bacilli</taxon>
        <taxon>Bacillales</taxon>
        <taxon>Bacillaceae</taxon>
        <taxon>Bacillus</taxon>
    </lineage>
</organism>
<keyword evidence="6" id="KW-0051">Antiviral defense</keyword>
<evidence type="ECO:0000256" key="5">
    <source>
        <dbReference type="ARBA" id="ARBA00022842"/>
    </source>
</evidence>
<name>A0AB34R3D9_BACPU</name>
<evidence type="ECO:0000256" key="4">
    <source>
        <dbReference type="ARBA" id="ARBA00022801"/>
    </source>
</evidence>
<evidence type="ECO:0000256" key="6">
    <source>
        <dbReference type="ARBA" id="ARBA00023118"/>
    </source>
</evidence>
<reference evidence="7 8" key="1">
    <citation type="submission" date="2014-12" db="EMBL/GenBank/DDBJ databases">
        <title>Draft Genome Sequences of Five Spore-Forming Food Isolates of Bacillus pumilus.</title>
        <authorList>
            <person name="de Jong A."/>
            <person name="van Heel A.J."/>
            <person name="Montalban-Lopez M."/>
            <person name="Krawczyk A.O."/>
            <person name="Berendsen E.M."/>
            <person name="Wells-Bennik M."/>
            <person name="Kuipers O.P."/>
        </authorList>
    </citation>
    <scope>NUCLEOTIDE SEQUENCE [LARGE SCALE GENOMIC DNA]</scope>
    <source>
        <strain evidence="7 8">B4127</strain>
    </source>
</reference>
<keyword evidence="1" id="KW-0540">Nuclease</keyword>
<evidence type="ECO:0000313" key="7">
    <source>
        <dbReference type="EMBL" id="KIL23780.1"/>
    </source>
</evidence>
<comment type="caution">
    <text evidence="7">The sequence shown here is derived from an EMBL/GenBank/DDBJ whole genome shotgun (WGS) entry which is preliminary data.</text>
</comment>
<keyword evidence="3" id="KW-0255">Endonuclease</keyword>
<dbReference type="GO" id="GO:0043571">
    <property type="term" value="P:maintenance of CRISPR repeat elements"/>
    <property type="evidence" value="ECO:0007669"/>
    <property type="project" value="InterPro"/>
</dbReference>
<sequence length="41" mass="4911">MQAINEEKDSIRFYQIGNQYRKKVEQVGAKETIFVEDPFIF</sequence>